<dbReference type="AlphaFoldDB" id="A0A371GH71"/>
<keyword evidence="3" id="KW-1185">Reference proteome</keyword>
<feature type="domain" description="Reverse transcriptase Ty1/copia-type" evidence="1">
    <location>
        <begin position="37"/>
        <end position="94"/>
    </location>
</feature>
<protein>
    <submittedName>
        <fullName evidence="2">Copia protein</fullName>
    </submittedName>
</protein>
<gene>
    <name evidence="2" type="primary">GIP</name>
    <name evidence="2" type="ORF">CR513_28572</name>
</gene>
<organism evidence="2 3">
    <name type="scientific">Mucuna pruriens</name>
    <name type="common">Velvet bean</name>
    <name type="synonym">Dolichos pruriens</name>
    <dbReference type="NCBI Taxonomy" id="157652"/>
    <lineage>
        <taxon>Eukaryota</taxon>
        <taxon>Viridiplantae</taxon>
        <taxon>Streptophyta</taxon>
        <taxon>Embryophyta</taxon>
        <taxon>Tracheophyta</taxon>
        <taxon>Spermatophyta</taxon>
        <taxon>Magnoliopsida</taxon>
        <taxon>eudicotyledons</taxon>
        <taxon>Gunneridae</taxon>
        <taxon>Pentapetalae</taxon>
        <taxon>rosids</taxon>
        <taxon>fabids</taxon>
        <taxon>Fabales</taxon>
        <taxon>Fabaceae</taxon>
        <taxon>Papilionoideae</taxon>
        <taxon>50 kb inversion clade</taxon>
        <taxon>NPAAA clade</taxon>
        <taxon>indigoferoid/millettioid clade</taxon>
        <taxon>Phaseoleae</taxon>
        <taxon>Mucuna</taxon>
    </lineage>
</organism>
<dbReference type="Proteomes" id="UP000257109">
    <property type="component" value="Unassembled WGS sequence"/>
</dbReference>
<sequence length="154" mass="17719">MDLLTNTKARPEAKEFQCSPCLTTKRPSHPHSCYICNQWPIQQLDVNNAFLNGLPDEVYMVPLPRFETVDKSNVCKLNTAHYGLKQIPQAWLETCFNSPWLWVCFKQLLLSNTIAYHQTTSLAHRQLGALDYFLAIKVQHLQQMALSVLHSYIS</sequence>
<reference evidence="2" key="1">
    <citation type="submission" date="2018-05" db="EMBL/GenBank/DDBJ databases">
        <title>Draft genome of Mucuna pruriens seed.</title>
        <authorList>
            <person name="Nnadi N.E."/>
            <person name="Vos R."/>
            <person name="Hasami M.H."/>
            <person name="Devisetty U.K."/>
            <person name="Aguiy J.C."/>
        </authorList>
    </citation>
    <scope>NUCLEOTIDE SEQUENCE [LARGE SCALE GENOMIC DNA]</scope>
    <source>
        <strain evidence="2">JCA_2017</strain>
    </source>
</reference>
<evidence type="ECO:0000313" key="3">
    <source>
        <dbReference type="Proteomes" id="UP000257109"/>
    </source>
</evidence>
<accession>A0A371GH71</accession>
<dbReference type="OrthoDB" id="8048545at2759"/>
<dbReference type="Pfam" id="PF07727">
    <property type="entry name" value="RVT_2"/>
    <property type="match status" value="1"/>
</dbReference>
<dbReference type="EMBL" id="QJKJ01005608">
    <property type="protein sequence ID" value="RDX89673.1"/>
    <property type="molecule type" value="Genomic_DNA"/>
</dbReference>
<feature type="non-terminal residue" evidence="2">
    <location>
        <position position="1"/>
    </location>
</feature>
<name>A0A371GH71_MUCPR</name>
<evidence type="ECO:0000313" key="2">
    <source>
        <dbReference type="EMBL" id="RDX89673.1"/>
    </source>
</evidence>
<proteinExistence type="predicted"/>
<dbReference type="InterPro" id="IPR013103">
    <property type="entry name" value="RVT_2"/>
</dbReference>
<comment type="caution">
    <text evidence="2">The sequence shown here is derived from an EMBL/GenBank/DDBJ whole genome shotgun (WGS) entry which is preliminary data.</text>
</comment>
<evidence type="ECO:0000259" key="1">
    <source>
        <dbReference type="Pfam" id="PF07727"/>
    </source>
</evidence>